<feature type="region of interest" description="Disordered" evidence="2">
    <location>
        <begin position="183"/>
        <end position="286"/>
    </location>
</feature>
<keyword evidence="1" id="KW-0694">RNA-binding</keyword>
<keyword evidence="5" id="KW-1185">Reference proteome</keyword>
<dbReference type="Proteomes" id="UP000191024">
    <property type="component" value="Chromosome A"/>
</dbReference>
<evidence type="ECO:0000313" key="4">
    <source>
        <dbReference type="EMBL" id="SCU78328.1"/>
    </source>
</evidence>
<dbReference type="InterPro" id="IPR035979">
    <property type="entry name" value="RBD_domain_sf"/>
</dbReference>
<dbReference type="PANTHER" id="PTHR23147">
    <property type="entry name" value="SERINE/ARGININE RICH SPLICING FACTOR"/>
    <property type="match status" value="1"/>
</dbReference>
<dbReference type="Gene3D" id="3.30.70.330">
    <property type="match status" value="1"/>
</dbReference>
<dbReference type="SUPFAM" id="SSF54928">
    <property type="entry name" value="RNA-binding domain, RBD"/>
    <property type="match status" value="1"/>
</dbReference>
<accession>A0A1G4INQ3</accession>
<gene>
    <name evidence="4" type="ORF">LAMI_0A04258G</name>
</gene>
<dbReference type="InterPro" id="IPR012677">
    <property type="entry name" value="Nucleotide-bd_a/b_plait_sf"/>
</dbReference>
<feature type="compositionally biased region" description="Polar residues" evidence="2">
    <location>
        <begin position="222"/>
        <end position="231"/>
    </location>
</feature>
<dbReference type="PROSITE" id="PS50102">
    <property type="entry name" value="RRM"/>
    <property type="match status" value="1"/>
</dbReference>
<feature type="compositionally biased region" description="Low complexity" evidence="2">
    <location>
        <begin position="273"/>
        <end position="286"/>
    </location>
</feature>
<proteinExistence type="predicted"/>
<dbReference type="OrthoDB" id="5970at2759"/>
<evidence type="ECO:0000256" key="2">
    <source>
        <dbReference type="SAM" id="MobiDB-lite"/>
    </source>
</evidence>
<evidence type="ECO:0000313" key="5">
    <source>
        <dbReference type="Proteomes" id="UP000191024"/>
    </source>
</evidence>
<feature type="compositionally biased region" description="Low complexity" evidence="2">
    <location>
        <begin position="203"/>
        <end position="212"/>
    </location>
</feature>
<dbReference type="EMBL" id="LT598462">
    <property type="protein sequence ID" value="SCU78328.1"/>
    <property type="molecule type" value="Genomic_DNA"/>
</dbReference>
<name>A0A1G4INQ3_9SACH</name>
<evidence type="ECO:0000256" key="1">
    <source>
        <dbReference type="PROSITE-ProRule" id="PRU00176"/>
    </source>
</evidence>
<feature type="compositionally biased region" description="Basic and acidic residues" evidence="2">
    <location>
        <begin position="138"/>
        <end position="154"/>
    </location>
</feature>
<feature type="domain" description="RRM" evidence="3">
    <location>
        <begin position="5"/>
        <end position="85"/>
    </location>
</feature>
<protein>
    <submittedName>
        <fullName evidence="4">LAMI_0A04258g1_1</fullName>
    </submittedName>
</protein>
<dbReference type="STRING" id="1230905.A0A1G4INQ3"/>
<feature type="region of interest" description="Disordered" evidence="2">
    <location>
        <begin position="131"/>
        <end position="167"/>
    </location>
</feature>
<dbReference type="InterPro" id="IPR050907">
    <property type="entry name" value="SRSF"/>
</dbReference>
<feature type="compositionally biased region" description="Polar residues" evidence="2">
    <location>
        <begin position="243"/>
        <end position="264"/>
    </location>
</feature>
<dbReference type="AlphaFoldDB" id="A0A1G4INQ3"/>
<organism evidence="4 5">
    <name type="scientific">Lachancea mirantina</name>
    <dbReference type="NCBI Taxonomy" id="1230905"/>
    <lineage>
        <taxon>Eukaryota</taxon>
        <taxon>Fungi</taxon>
        <taxon>Dikarya</taxon>
        <taxon>Ascomycota</taxon>
        <taxon>Saccharomycotina</taxon>
        <taxon>Saccharomycetes</taxon>
        <taxon>Saccharomycetales</taxon>
        <taxon>Saccharomycetaceae</taxon>
        <taxon>Lachancea</taxon>
    </lineage>
</organism>
<dbReference type="SMART" id="SM00360">
    <property type="entry name" value="RRM"/>
    <property type="match status" value="1"/>
</dbReference>
<sequence>MGLRNTVHVSGFPRGTRARDLAHDFERIGKVVRIDIPPARSRFARPYAFVEFEDFHDAEQAIQQLDQQPFALDTQFTFVVQLARSEPHPSRAPGAPNPLHGAPMREFGPDHNGDEMPPRRRFREGMPRERGAYGARSYGDRSRADFGPRRRELSPARMAADDGPAPYHDVRPYEVPVGHEVAADGADTTKSSHDVTMTDDTTTEFQPQETQPAPEPKEHIPTQDSTISVSHGQAVEPPVQEVQEAQAQKSTPQEPTVQEPTHQSEPAVPPAQTLDLNTNTNANDES</sequence>
<evidence type="ECO:0000259" key="3">
    <source>
        <dbReference type="PROSITE" id="PS50102"/>
    </source>
</evidence>
<dbReference type="GO" id="GO:0003723">
    <property type="term" value="F:RNA binding"/>
    <property type="evidence" value="ECO:0007669"/>
    <property type="project" value="UniProtKB-UniRule"/>
</dbReference>
<dbReference type="Pfam" id="PF00076">
    <property type="entry name" value="RRM_1"/>
    <property type="match status" value="1"/>
</dbReference>
<reference evidence="4 5" key="1">
    <citation type="submission" date="2016-03" db="EMBL/GenBank/DDBJ databases">
        <authorList>
            <person name="Devillers H."/>
        </authorList>
    </citation>
    <scope>NUCLEOTIDE SEQUENCE [LARGE SCALE GENOMIC DNA]</scope>
    <source>
        <strain evidence="4">CBS 11717</strain>
    </source>
</reference>
<dbReference type="InterPro" id="IPR000504">
    <property type="entry name" value="RRM_dom"/>
</dbReference>